<sequence length="74" mass="8750">MHLHHSLVVFLFLHLCYVLFFISLFFFFPTQNHYLLHSVTASNHFLTSFGVSRLQLSSTIHIWGVRVWAKIMQS</sequence>
<keyword evidence="1" id="KW-0472">Membrane</keyword>
<reference evidence="2" key="1">
    <citation type="submission" date="2023-08" db="EMBL/GenBank/DDBJ databases">
        <title>A de novo genome assembly of Solanum verrucosum Schlechtendal, a Mexican diploid species geographically isolated from the other diploid A-genome species in potato relatives.</title>
        <authorList>
            <person name="Hosaka K."/>
        </authorList>
    </citation>
    <scope>NUCLEOTIDE SEQUENCE</scope>
    <source>
        <tissue evidence="2">Young leaves</tissue>
    </source>
</reference>
<keyword evidence="1" id="KW-0812">Transmembrane</keyword>
<dbReference type="AlphaFoldDB" id="A0AAF0U3N8"/>
<keyword evidence="3" id="KW-1185">Reference proteome</keyword>
<accession>A0AAF0U3N8</accession>
<feature type="transmembrane region" description="Helical" evidence="1">
    <location>
        <begin position="7"/>
        <end position="28"/>
    </location>
</feature>
<dbReference type="EMBL" id="CP133618">
    <property type="protein sequence ID" value="WMV38722.1"/>
    <property type="molecule type" value="Genomic_DNA"/>
</dbReference>
<dbReference type="Proteomes" id="UP001234989">
    <property type="component" value="Chromosome 7"/>
</dbReference>
<evidence type="ECO:0000256" key="1">
    <source>
        <dbReference type="SAM" id="Phobius"/>
    </source>
</evidence>
<protein>
    <submittedName>
        <fullName evidence="2">Uncharacterized protein</fullName>
    </submittedName>
</protein>
<organism evidence="2 3">
    <name type="scientific">Solanum verrucosum</name>
    <dbReference type="NCBI Taxonomy" id="315347"/>
    <lineage>
        <taxon>Eukaryota</taxon>
        <taxon>Viridiplantae</taxon>
        <taxon>Streptophyta</taxon>
        <taxon>Embryophyta</taxon>
        <taxon>Tracheophyta</taxon>
        <taxon>Spermatophyta</taxon>
        <taxon>Magnoliopsida</taxon>
        <taxon>eudicotyledons</taxon>
        <taxon>Gunneridae</taxon>
        <taxon>Pentapetalae</taxon>
        <taxon>asterids</taxon>
        <taxon>lamiids</taxon>
        <taxon>Solanales</taxon>
        <taxon>Solanaceae</taxon>
        <taxon>Solanoideae</taxon>
        <taxon>Solaneae</taxon>
        <taxon>Solanum</taxon>
    </lineage>
</organism>
<name>A0AAF0U3N8_SOLVR</name>
<evidence type="ECO:0000313" key="3">
    <source>
        <dbReference type="Proteomes" id="UP001234989"/>
    </source>
</evidence>
<gene>
    <name evidence="2" type="ORF">MTR67_032107</name>
</gene>
<proteinExistence type="predicted"/>
<evidence type="ECO:0000313" key="2">
    <source>
        <dbReference type="EMBL" id="WMV38722.1"/>
    </source>
</evidence>
<keyword evidence="1" id="KW-1133">Transmembrane helix</keyword>